<reference evidence="2" key="3">
    <citation type="journal article" date="2017" name="Nature">
        <title>Genome sequence of the progenitor of the wheat D genome Aegilops tauschii.</title>
        <authorList>
            <person name="Luo M.C."/>
            <person name="Gu Y.Q."/>
            <person name="Puiu D."/>
            <person name="Wang H."/>
            <person name="Twardziok S.O."/>
            <person name="Deal K.R."/>
            <person name="Huo N."/>
            <person name="Zhu T."/>
            <person name="Wang L."/>
            <person name="Wang Y."/>
            <person name="McGuire P.E."/>
            <person name="Liu S."/>
            <person name="Long H."/>
            <person name="Ramasamy R.K."/>
            <person name="Rodriguez J.C."/>
            <person name="Van S.L."/>
            <person name="Yuan L."/>
            <person name="Wang Z."/>
            <person name="Xia Z."/>
            <person name="Xiao L."/>
            <person name="Anderson O.D."/>
            <person name="Ouyang S."/>
            <person name="Liang Y."/>
            <person name="Zimin A.V."/>
            <person name="Pertea G."/>
            <person name="Qi P."/>
            <person name="Bennetzen J.L."/>
            <person name="Dai X."/>
            <person name="Dawson M.W."/>
            <person name="Muller H.G."/>
            <person name="Kugler K."/>
            <person name="Rivarola-Duarte L."/>
            <person name="Spannagl M."/>
            <person name="Mayer K.F.X."/>
            <person name="Lu F.H."/>
            <person name="Bevan M.W."/>
            <person name="Leroy P."/>
            <person name="Li P."/>
            <person name="You F.M."/>
            <person name="Sun Q."/>
            <person name="Liu Z."/>
            <person name="Lyons E."/>
            <person name="Wicker T."/>
            <person name="Salzberg S.L."/>
            <person name="Devos K.M."/>
            <person name="Dvorak J."/>
        </authorList>
    </citation>
    <scope>NUCLEOTIDE SEQUENCE [LARGE SCALE GENOMIC DNA]</scope>
    <source>
        <strain evidence="2">cv. AL8/78</strain>
    </source>
</reference>
<accession>A0A453BBM3</accession>
<keyword evidence="1" id="KW-0732">Signal</keyword>
<organism evidence="2 3">
    <name type="scientific">Aegilops tauschii subsp. strangulata</name>
    <name type="common">Goatgrass</name>
    <dbReference type="NCBI Taxonomy" id="200361"/>
    <lineage>
        <taxon>Eukaryota</taxon>
        <taxon>Viridiplantae</taxon>
        <taxon>Streptophyta</taxon>
        <taxon>Embryophyta</taxon>
        <taxon>Tracheophyta</taxon>
        <taxon>Spermatophyta</taxon>
        <taxon>Magnoliopsida</taxon>
        <taxon>Liliopsida</taxon>
        <taxon>Poales</taxon>
        <taxon>Poaceae</taxon>
        <taxon>BOP clade</taxon>
        <taxon>Pooideae</taxon>
        <taxon>Triticodae</taxon>
        <taxon>Triticeae</taxon>
        <taxon>Triticinae</taxon>
        <taxon>Aegilops</taxon>
    </lineage>
</organism>
<dbReference type="EnsemblPlants" id="AET2Gv20448900.24">
    <property type="protein sequence ID" value="AET2Gv20448900.24"/>
    <property type="gene ID" value="AET2Gv20448900"/>
</dbReference>
<dbReference type="Gramene" id="AET2Gv20448900.24">
    <property type="protein sequence ID" value="AET2Gv20448900.24"/>
    <property type="gene ID" value="AET2Gv20448900"/>
</dbReference>
<evidence type="ECO:0000313" key="2">
    <source>
        <dbReference type="EnsemblPlants" id="AET2Gv20448900.24"/>
    </source>
</evidence>
<feature type="chain" id="PRO_5019129520" description="Secreted protein" evidence="1">
    <location>
        <begin position="23"/>
        <end position="129"/>
    </location>
</feature>
<protein>
    <recommendedName>
        <fullName evidence="4">Secreted protein</fullName>
    </recommendedName>
</protein>
<reference evidence="3" key="2">
    <citation type="journal article" date="2017" name="Nat. Plants">
        <title>The Aegilops tauschii genome reveals multiple impacts of transposons.</title>
        <authorList>
            <person name="Zhao G."/>
            <person name="Zou C."/>
            <person name="Li K."/>
            <person name="Wang K."/>
            <person name="Li T."/>
            <person name="Gao L."/>
            <person name="Zhang X."/>
            <person name="Wang H."/>
            <person name="Yang Z."/>
            <person name="Liu X."/>
            <person name="Jiang W."/>
            <person name="Mao L."/>
            <person name="Kong X."/>
            <person name="Jiao Y."/>
            <person name="Jia J."/>
        </authorList>
    </citation>
    <scope>NUCLEOTIDE SEQUENCE [LARGE SCALE GENOMIC DNA]</scope>
    <source>
        <strain evidence="3">cv. AL8/78</strain>
    </source>
</reference>
<reference evidence="3" key="1">
    <citation type="journal article" date="2014" name="Science">
        <title>Ancient hybridizations among the ancestral genomes of bread wheat.</title>
        <authorList>
            <consortium name="International Wheat Genome Sequencing Consortium,"/>
            <person name="Marcussen T."/>
            <person name="Sandve S.R."/>
            <person name="Heier L."/>
            <person name="Spannagl M."/>
            <person name="Pfeifer M."/>
            <person name="Jakobsen K.S."/>
            <person name="Wulff B.B."/>
            <person name="Steuernagel B."/>
            <person name="Mayer K.F."/>
            <person name="Olsen O.A."/>
        </authorList>
    </citation>
    <scope>NUCLEOTIDE SEQUENCE [LARGE SCALE GENOMIC DNA]</scope>
    <source>
        <strain evidence="3">cv. AL8/78</strain>
    </source>
</reference>
<evidence type="ECO:0000256" key="1">
    <source>
        <dbReference type="SAM" id="SignalP"/>
    </source>
</evidence>
<name>A0A453BBM3_AEGTS</name>
<evidence type="ECO:0008006" key="4">
    <source>
        <dbReference type="Google" id="ProtNLM"/>
    </source>
</evidence>
<evidence type="ECO:0000313" key="3">
    <source>
        <dbReference type="Proteomes" id="UP000015105"/>
    </source>
</evidence>
<keyword evidence="3" id="KW-1185">Reference proteome</keyword>
<reference evidence="2" key="5">
    <citation type="journal article" date="2021" name="G3 (Bethesda)">
        <title>Aegilops tauschii genome assembly Aet v5.0 features greater sequence contiguity and improved annotation.</title>
        <authorList>
            <person name="Wang L."/>
            <person name="Zhu T."/>
            <person name="Rodriguez J.C."/>
            <person name="Deal K.R."/>
            <person name="Dubcovsky J."/>
            <person name="McGuire P.E."/>
            <person name="Lux T."/>
            <person name="Spannagl M."/>
            <person name="Mayer K.F.X."/>
            <person name="Baldrich P."/>
            <person name="Meyers B.C."/>
            <person name="Huo N."/>
            <person name="Gu Y.Q."/>
            <person name="Zhou H."/>
            <person name="Devos K.M."/>
            <person name="Bennetzen J.L."/>
            <person name="Unver T."/>
            <person name="Budak H."/>
            <person name="Gulick P.J."/>
            <person name="Galiba G."/>
            <person name="Kalapos B."/>
            <person name="Nelson D.R."/>
            <person name="Li P."/>
            <person name="You F.M."/>
            <person name="Luo M.C."/>
            <person name="Dvorak J."/>
        </authorList>
    </citation>
    <scope>NUCLEOTIDE SEQUENCE [LARGE SCALE GENOMIC DNA]</scope>
    <source>
        <strain evidence="2">cv. AL8/78</strain>
    </source>
</reference>
<proteinExistence type="predicted"/>
<reference evidence="2" key="4">
    <citation type="submission" date="2019-03" db="UniProtKB">
        <authorList>
            <consortium name="EnsemblPlants"/>
        </authorList>
    </citation>
    <scope>IDENTIFICATION</scope>
</reference>
<dbReference type="AlphaFoldDB" id="A0A453BBM3"/>
<feature type="signal peptide" evidence="1">
    <location>
        <begin position="1"/>
        <end position="22"/>
    </location>
</feature>
<dbReference type="Proteomes" id="UP000015105">
    <property type="component" value="Chromosome 2D"/>
</dbReference>
<sequence length="129" mass="14448">MSSRMKHIITARYSIWITLVAAKPSVVLPAVKSRWSSLSFCMVHLLCTEHFGDDILCLLVTKWRSLLVEIDRASSRAPWSQCVMCSSTSMHRSSPLAASSLLHKSYIAFVAIYKCHSQYSTAYSSKISS</sequence>